<protein>
    <submittedName>
        <fullName evidence="2">IDEAL domain-containing protein</fullName>
    </submittedName>
</protein>
<reference evidence="2" key="1">
    <citation type="submission" date="2021-04" db="EMBL/GenBank/DDBJ databases">
        <title>Whole genome sequencing of Enterococci isolates from hospitalized patients.</title>
        <authorList>
            <person name="Ogoti B.M."/>
            <person name="Onyambu F.G."/>
        </authorList>
    </citation>
    <scope>NUCLEOTIDE SEQUENCE</scope>
    <source>
        <strain evidence="2">242</strain>
    </source>
</reference>
<proteinExistence type="predicted"/>
<name>A0A941FM66_9BACI</name>
<dbReference type="InterPro" id="IPR014957">
    <property type="entry name" value="IDEAL_dom"/>
</dbReference>
<dbReference type="InterPro" id="IPR027393">
    <property type="entry name" value="Virus_scaffolding_prot_C"/>
</dbReference>
<dbReference type="Pfam" id="PF08858">
    <property type="entry name" value="IDEAL"/>
    <property type="match status" value="1"/>
</dbReference>
<comment type="caution">
    <text evidence="2">The sequence shown here is derived from an EMBL/GenBank/DDBJ whole genome shotgun (WGS) entry which is preliminary data.</text>
</comment>
<evidence type="ECO:0000259" key="1">
    <source>
        <dbReference type="SMART" id="SM00914"/>
    </source>
</evidence>
<dbReference type="Proteomes" id="UP000680045">
    <property type="component" value="Unassembled WGS sequence"/>
</dbReference>
<feature type="domain" description="IDEAL" evidence="1">
    <location>
        <begin position="33"/>
        <end position="69"/>
    </location>
</feature>
<dbReference type="Gene3D" id="4.10.810.10">
    <property type="entry name" value="Virus Scaffolding Protein, Chain A"/>
    <property type="match status" value="1"/>
</dbReference>
<evidence type="ECO:0000313" key="3">
    <source>
        <dbReference type="Proteomes" id="UP000680045"/>
    </source>
</evidence>
<gene>
    <name evidence="2" type="ORF">KEH51_25510</name>
</gene>
<dbReference type="AlphaFoldDB" id="A0A941FM66"/>
<sequence>MKNEKSYSESVKSLSMSEMKNDAVVQEMLIDMIIQEAVLTTKKNLLAKQIDDALDMKNKPLFLKLSSEMNVLLKQFEINIHDQKSLP</sequence>
<accession>A0A941FM66</accession>
<dbReference type="SMART" id="SM00914">
    <property type="entry name" value="IDEAL"/>
    <property type="match status" value="1"/>
</dbReference>
<dbReference type="EMBL" id="JAGTPW010000065">
    <property type="protein sequence ID" value="MBR8646046.1"/>
    <property type="molecule type" value="Genomic_DNA"/>
</dbReference>
<organism evidence="2 3">
    <name type="scientific">Peribacillus frigoritolerans</name>
    <dbReference type="NCBI Taxonomy" id="450367"/>
    <lineage>
        <taxon>Bacteria</taxon>
        <taxon>Bacillati</taxon>
        <taxon>Bacillota</taxon>
        <taxon>Bacilli</taxon>
        <taxon>Bacillales</taxon>
        <taxon>Bacillaceae</taxon>
        <taxon>Peribacillus</taxon>
    </lineage>
</organism>
<evidence type="ECO:0000313" key="2">
    <source>
        <dbReference type="EMBL" id="MBR8646046.1"/>
    </source>
</evidence>